<sequence>MFVPSDTEPAGVRGVLSGWDHAVKVDGSSAVQLQCHVLNRQCLSIPLLTNPKKIYELLDVFESILWAMVYFGLHHVCHPDRTFFANFDPFGPSCERIVDGMITANNAEGKRMLLGSSALYIFPFVSTGYRELLANLLKLFHAYHSLGGLSGDRTQQYEDARQQLLDPDWWIGTLQHALDAGAWVENDIVDDIFPPLSTVLQRRQLDATASLLFDTSHIDKTTGRPHASTGMSLDPPASHPAPQLAFSLPASRDVRMNSQQNNYLHDQSTAMTSERKINMRMIKKKPKREGTEPALNDLDPPAAKKPRIE</sequence>
<name>A0A0C3PNV7_PHLG1</name>
<evidence type="ECO:0000313" key="3">
    <source>
        <dbReference type="Proteomes" id="UP000053257"/>
    </source>
</evidence>
<accession>A0A0C3PNV7</accession>
<gene>
    <name evidence="2" type="ORF">PHLGIDRAFT_375763</name>
</gene>
<keyword evidence="3" id="KW-1185">Reference proteome</keyword>
<evidence type="ECO:0000313" key="2">
    <source>
        <dbReference type="EMBL" id="KIP08543.1"/>
    </source>
</evidence>
<protein>
    <recommendedName>
        <fullName evidence="4">Fungal-type protein kinase domain-containing protein</fullName>
    </recommendedName>
</protein>
<feature type="region of interest" description="Disordered" evidence="1">
    <location>
        <begin position="281"/>
        <end position="309"/>
    </location>
</feature>
<dbReference type="HOGENOM" id="CLU_900497_0_0_1"/>
<evidence type="ECO:0008006" key="4">
    <source>
        <dbReference type="Google" id="ProtNLM"/>
    </source>
</evidence>
<dbReference type="EMBL" id="KN840478">
    <property type="protein sequence ID" value="KIP08543.1"/>
    <property type="molecule type" value="Genomic_DNA"/>
</dbReference>
<organism evidence="2 3">
    <name type="scientific">Phlebiopsis gigantea (strain 11061_1 CR5-6)</name>
    <name type="common">White-rot fungus</name>
    <name type="synonym">Peniophora gigantea</name>
    <dbReference type="NCBI Taxonomy" id="745531"/>
    <lineage>
        <taxon>Eukaryota</taxon>
        <taxon>Fungi</taxon>
        <taxon>Dikarya</taxon>
        <taxon>Basidiomycota</taxon>
        <taxon>Agaricomycotina</taxon>
        <taxon>Agaricomycetes</taxon>
        <taxon>Polyporales</taxon>
        <taxon>Phanerochaetaceae</taxon>
        <taxon>Phlebiopsis</taxon>
    </lineage>
</organism>
<reference evidence="2 3" key="1">
    <citation type="journal article" date="2014" name="PLoS Genet.">
        <title>Analysis of the Phlebiopsis gigantea genome, transcriptome and secretome provides insight into its pioneer colonization strategies of wood.</title>
        <authorList>
            <person name="Hori C."/>
            <person name="Ishida T."/>
            <person name="Igarashi K."/>
            <person name="Samejima M."/>
            <person name="Suzuki H."/>
            <person name="Master E."/>
            <person name="Ferreira P."/>
            <person name="Ruiz-Duenas F.J."/>
            <person name="Held B."/>
            <person name="Canessa P."/>
            <person name="Larrondo L.F."/>
            <person name="Schmoll M."/>
            <person name="Druzhinina I.S."/>
            <person name="Kubicek C.P."/>
            <person name="Gaskell J.A."/>
            <person name="Kersten P."/>
            <person name="St John F."/>
            <person name="Glasner J."/>
            <person name="Sabat G."/>
            <person name="Splinter BonDurant S."/>
            <person name="Syed K."/>
            <person name="Yadav J."/>
            <person name="Mgbeahuruike A.C."/>
            <person name="Kovalchuk A."/>
            <person name="Asiegbu F.O."/>
            <person name="Lackner G."/>
            <person name="Hoffmeister D."/>
            <person name="Rencoret J."/>
            <person name="Gutierrez A."/>
            <person name="Sun H."/>
            <person name="Lindquist E."/>
            <person name="Barry K."/>
            <person name="Riley R."/>
            <person name="Grigoriev I.V."/>
            <person name="Henrissat B."/>
            <person name="Kues U."/>
            <person name="Berka R.M."/>
            <person name="Martinez A.T."/>
            <person name="Covert S.F."/>
            <person name="Blanchette R.A."/>
            <person name="Cullen D."/>
        </authorList>
    </citation>
    <scope>NUCLEOTIDE SEQUENCE [LARGE SCALE GENOMIC DNA]</scope>
    <source>
        <strain evidence="2 3">11061_1 CR5-6</strain>
    </source>
</reference>
<feature type="region of interest" description="Disordered" evidence="1">
    <location>
        <begin position="220"/>
        <end position="241"/>
    </location>
</feature>
<evidence type="ECO:0000256" key="1">
    <source>
        <dbReference type="SAM" id="MobiDB-lite"/>
    </source>
</evidence>
<dbReference type="Proteomes" id="UP000053257">
    <property type="component" value="Unassembled WGS sequence"/>
</dbReference>
<proteinExistence type="predicted"/>
<dbReference type="AlphaFoldDB" id="A0A0C3PNV7"/>